<keyword evidence="3" id="KW-1185">Reference proteome</keyword>
<reference evidence="2 3" key="1">
    <citation type="submission" date="2022-11" db="EMBL/GenBank/DDBJ databases">
        <title>Whole genome sequence of Eschrichtius robustus ER-17-0199.</title>
        <authorList>
            <person name="Bruniche-Olsen A."/>
            <person name="Black A.N."/>
            <person name="Fields C.J."/>
            <person name="Walden K."/>
            <person name="Dewoody J.A."/>
        </authorList>
    </citation>
    <scope>NUCLEOTIDE SEQUENCE [LARGE SCALE GENOMIC DNA]</scope>
    <source>
        <strain evidence="2">ER-17-0199</strain>
        <tissue evidence="2">Blubber</tissue>
    </source>
</reference>
<gene>
    <name evidence="2" type="ORF">J1605_015157</name>
</gene>
<evidence type="ECO:0000256" key="1">
    <source>
        <dbReference type="SAM" id="MobiDB-lite"/>
    </source>
</evidence>
<evidence type="ECO:0000313" key="2">
    <source>
        <dbReference type="EMBL" id="KAJ8776568.1"/>
    </source>
</evidence>
<name>A0AB34G9R3_ESCRO</name>
<protein>
    <submittedName>
        <fullName evidence="2">Uncharacterized protein</fullName>
    </submittedName>
</protein>
<sequence>MWPFILDEVRQGTSLVVSGFPEGENGNHKASCDLGSEIPQQHLPLIPLVKAVTVTWQEFSPKYVMPTGGVCAAPGWGALGAMPAAGVSTPSLFAKVSGPHVRSDHQSPEPYSSSSQVVKPMGSGVSTWVQIQALDGKWYLHSVEETAK</sequence>
<proteinExistence type="predicted"/>
<dbReference type="Proteomes" id="UP001159641">
    <property type="component" value="Unassembled WGS sequence"/>
</dbReference>
<feature type="region of interest" description="Disordered" evidence="1">
    <location>
        <begin position="97"/>
        <end position="117"/>
    </location>
</feature>
<comment type="caution">
    <text evidence="2">The sequence shown here is derived from an EMBL/GenBank/DDBJ whole genome shotgun (WGS) entry which is preliminary data.</text>
</comment>
<dbReference type="AlphaFoldDB" id="A0AB34G9R3"/>
<dbReference type="EMBL" id="JAIQCJ010002358">
    <property type="protein sequence ID" value="KAJ8776568.1"/>
    <property type="molecule type" value="Genomic_DNA"/>
</dbReference>
<organism evidence="2 3">
    <name type="scientific">Eschrichtius robustus</name>
    <name type="common">California gray whale</name>
    <name type="synonym">Eschrichtius gibbosus</name>
    <dbReference type="NCBI Taxonomy" id="9764"/>
    <lineage>
        <taxon>Eukaryota</taxon>
        <taxon>Metazoa</taxon>
        <taxon>Chordata</taxon>
        <taxon>Craniata</taxon>
        <taxon>Vertebrata</taxon>
        <taxon>Euteleostomi</taxon>
        <taxon>Mammalia</taxon>
        <taxon>Eutheria</taxon>
        <taxon>Laurasiatheria</taxon>
        <taxon>Artiodactyla</taxon>
        <taxon>Whippomorpha</taxon>
        <taxon>Cetacea</taxon>
        <taxon>Mysticeti</taxon>
        <taxon>Eschrichtiidae</taxon>
        <taxon>Eschrichtius</taxon>
    </lineage>
</organism>
<accession>A0AB34G9R3</accession>
<evidence type="ECO:0000313" key="3">
    <source>
        <dbReference type="Proteomes" id="UP001159641"/>
    </source>
</evidence>